<dbReference type="InterPro" id="IPR017927">
    <property type="entry name" value="FAD-bd_FR_type"/>
</dbReference>
<dbReference type="GO" id="GO:0051537">
    <property type="term" value="F:2 iron, 2 sulfur cluster binding"/>
    <property type="evidence" value="ECO:0007669"/>
    <property type="project" value="UniProtKB-KW"/>
</dbReference>
<dbReference type="PANTHER" id="PTHR43513">
    <property type="entry name" value="DIHYDROOROTATE DEHYDROGENASE B (NAD(+)), ELECTRON TRANSFER SUBUNIT"/>
    <property type="match status" value="1"/>
</dbReference>
<evidence type="ECO:0000259" key="2">
    <source>
        <dbReference type="PROSITE" id="PS51384"/>
    </source>
</evidence>
<dbReference type="OrthoDB" id="9792185at2"/>
<dbReference type="InterPro" id="IPR039261">
    <property type="entry name" value="FNR_nucleotide-bd"/>
</dbReference>
<dbReference type="InterPro" id="IPR050353">
    <property type="entry name" value="PyrK_electron_transfer"/>
</dbReference>
<keyword evidence="4" id="KW-1185">Reference proteome</keyword>
<feature type="binding site" evidence="1">
    <location>
        <position position="250"/>
    </location>
    <ligand>
        <name>[2Fe-2S] cluster</name>
        <dbReference type="ChEBI" id="CHEBI:190135"/>
    </ligand>
</feature>
<evidence type="ECO:0000313" key="4">
    <source>
        <dbReference type="Proteomes" id="UP000239480"/>
    </source>
</evidence>
<keyword evidence="1" id="KW-0001">2Fe-2S</keyword>
<dbReference type="InterPro" id="IPR017938">
    <property type="entry name" value="Riboflavin_synthase-like_b-brl"/>
</dbReference>
<proteinExistence type="predicted"/>
<gene>
    <name evidence="3" type="ORF">CLV78_101992</name>
</gene>
<feature type="binding site" evidence="1">
    <location>
        <position position="258"/>
    </location>
    <ligand>
        <name>[2Fe-2S] cluster</name>
        <dbReference type="ChEBI" id="CHEBI:190135"/>
    </ligand>
</feature>
<dbReference type="GO" id="GO:0046872">
    <property type="term" value="F:metal ion binding"/>
    <property type="evidence" value="ECO:0007669"/>
    <property type="project" value="UniProtKB-KW"/>
</dbReference>
<dbReference type="Proteomes" id="UP000239480">
    <property type="component" value="Unassembled WGS sequence"/>
</dbReference>
<comment type="caution">
    <text evidence="3">The sequence shown here is derived from an EMBL/GenBank/DDBJ whole genome shotgun (WGS) entry which is preliminary data.</text>
</comment>
<keyword evidence="1" id="KW-0479">Metal-binding</keyword>
<protein>
    <submittedName>
        <fullName evidence="3">NAD(P)H-flavin reductase</fullName>
    </submittedName>
</protein>
<dbReference type="InterPro" id="IPR019480">
    <property type="entry name" value="Dihydroorotate_DH_Fe-S-bd"/>
</dbReference>
<dbReference type="SUPFAM" id="SSF52343">
    <property type="entry name" value="Ferredoxin reductase-like, C-terminal NADP-linked domain"/>
    <property type="match status" value="1"/>
</dbReference>
<keyword evidence="1" id="KW-0411">Iron-sulfur</keyword>
<reference evidence="3 4" key="1">
    <citation type="submission" date="2018-03" db="EMBL/GenBank/DDBJ databases">
        <title>Genomic Encyclopedia of Archaeal and Bacterial Type Strains, Phase II (KMG-II): from individual species to whole genera.</title>
        <authorList>
            <person name="Goeker M."/>
        </authorList>
    </citation>
    <scope>NUCLEOTIDE SEQUENCE [LARGE SCALE GENOMIC DNA]</scope>
    <source>
        <strain evidence="3 4">DSM 29328</strain>
    </source>
</reference>
<dbReference type="InterPro" id="IPR001433">
    <property type="entry name" value="OxRdtase_FAD/NAD-bd"/>
</dbReference>
<feature type="binding site" evidence="1">
    <location>
        <position position="255"/>
    </location>
    <ligand>
        <name>[2Fe-2S] cluster</name>
        <dbReference type="ChEBI" id="CHEBI:190135"/>
    </ligand>
</feature>
<sequence length="286" mass="30704">MVARVPETARIPSALLPMRARVAHRRQGPDDVATLSLCPVDGRLAPFRPGQFNMLYAFGVGEIAISISGDPGNADSLLHTIRDVGAVSHALCQLQPGDMLGLRGPFGKPWPVDAQAGRDLLIVAGGLGLAPLRPAILQALAMPERFRSIILVVGARSPTDLLYPEQLRDWAGEPALALSVTVDRATPGWSGMVGVVTTRLARALDRCDPANVSALVCGPEVMMRHCCLALEDMGVPPDAQWISMERNMKCATGSCGHCQFGADFVCRDGPVFRWDRVAARLRIRGI</sequence>
<dbReference type="PROSITE" id="PS51384">
    <property type="entry name" value="FAD_FR"/>
    <property type="match status" value="1"/>
</dbReference>
<dbReference type="Pfam" id="PF00175">
    <property type="entry name" value="NAD_binding_1"/>
    <property type="match status" value="1"/>
</dbReference>
<dbReference type="Pfam" id="PF10418">
    <property type="entry name" value="DHODB_Fe-S_bind"/>
    <property type="match status" value="1"/>
</dbReference>
<dbReference type="PANTHER" id="PTHR43513:SF1">
    <property type="entry name" value="ANAEROBIC SULFITE REDUCTASE SUBUNIT B"/>
    <property type="match status" value="1"/>
</dbReference>
<keyword evidence="1" id="KW-0408">Iron</keyword>
<dbReference type="GO" id="GO:0016491">
    <property type="term" value="F:oxidoreductase activity"/>
    <property type="evidence" value="ECO:0007669"/>
    <property type="project" value="InterPro"/>
</dbReference>
<evidence type="ECO:0000313" key="3">
    <source>
        <dbReference type="EMBL" id="PRY26888.1"/>
    </source>
</evidence>
<dbReference type="SUPFAM" id="SSF63380">
    <property type="entry name" value="Riboflavin synthase domain-like"/>
    <property type="match status" value="1"/>
</dbReference>
<name>A0A2T0S0D1_9RHOB</name>
<feature type="binding site" evidence="1">
    <location>
        <position position="266"/>
    </location>
    <ligand>
        <name>[2Fe-2S] cluster</name>
        <dbReference type="ChEBI" id="CHEBI:190135"/>
    </ligand>
</feature>
<dbReference type="PRINTS" id="PR00406">
    <property type="entry name" value="CYTB5RDTASE"/>
</dbReference>
<dbReference type="Gene3D" id="3.40.50.80">
    <property type="entry name" value="Nucleotide-binding domain of ferredoxin-NADP reductase (FNR) module"/>
    <property type="match status" value="1"/>
</dbReference>
<dbReference type="GO" id="GO:0050660">
    <property type="term" value="F:flavin adenine dinucleotide binding"/>
    <property type="evidence" value="ECO:0007669"/>
    <property type="project" value="InterPro"/>
</dbReference>
<dbReference type="CDD" id="cd06221">
    <property type="entry name" value="sulfite_reductase_like"/>
    <property type="match status" value="1"/>
</dbReference>
<comment type="cofactor">
    <cofactor evidence="1">
        <name>[2Fe-2S] cluster</name>
        <dbReference type="ChEBI" id="CHEBI:190135"/>
    </cofactor>
    <text evidence="1">Binds 1 [2Fe-2S] cluster per subunit.</text>
</comment>
<dbReference type="InterPro" id="IPR012165">
    <property type="entry name" value="Cyt_c3_hydrogenase_gsu"/>
</dbReference>
<dbReference type="PIRSF" id="PIRSF006816">
    <property type="entry name" value="Cyc3_hyd_g"/>
    <property type="match status" value="1"/>
</dbReference>
<feature type="domain" description="FAD-binding FR-type" evidence="2">
    <location>
        <begin position="15"/>
        <end position="112"/>
    </location>
</feature>
<dbReference type="GO" id="GO:0006221">
    <property type="term" value="P:pyrimidine nucleotide biosynthetic process"/>
    <property type="evidence" value="ECO:0007669"/>
    <property type="project" value="InterPro"/>
</dbReference>
<dbReference type="Gene3D" id="2.40.30.10">
    <property type="entry name" value="Translation factors"/>
    <property type="match status" value="1"/>
</dbReference>
<dbReference type="EMBL" id="PVTD01000001">
    <property type="protein sequence ID" value="PRY26888.1"/>
    <property type="molecule type" value="Genomic_DNA"/>
</dbReference>
<organism evidence="3 4">
    <name type="scientific">Aliiruegeria haliotis</name>
    <dbReference type="NCBI Taxonomy" id="1280846"/>
    <lineage>
        <taxon>Bacteria</taxon>
        <taxon>Pseudomonadati</taxon>
        <taxon>Pseudomonadota</taxon>
        <taxon>Alphaproteobacteria</taxon>
        <taxon>Rhodobacterales</taxon>
        <taxon>Roseobacteraceae</taxon>
        <taxon>Aliiruegeria</taxon>
    </lineage>
</organism>
<evidence type="ECO:0000256" key="1">
    <source>
        <dbReference type="PIRSR" id="PIRSR006816-2"/>
    </source>
</evidence>
<accession>A0A2T0S0D1</accession>
<dbReference type="AlphaFoldDB" id="A0A2T0S0D1"/>